<accession>A0A8K0VXK4</accession>
<comment type="caution">
    <text evidence="1">The sequence shown here is derived from an EMBL/GenBank/DDBJ whole genome shotgun (WGS) entry which is preliminary data.</text>
</comment>
<dbReference type="Proteomes" id="UP000813461">
    <property type="component" value="Unassembled WGS sequence"/>
</dbReference>
<dbReference type="EMBL" id="JAGMVJ010000011">
    <property type="protein sequence ID" value="KAH7086484.1"/>
    <property type="molecule type" value="Genomic_DNA"/>
</dbReference>
<gene>
    <name evidence="1" type="ORF">FB567DRAFT_72205</name>
</gene>
<sequence>MCYQVVERYSVCRCLYYKHAIDPCAAHGQRGHTVQEKTVLVGYACSSHSNHRPEYNYNTGVLPDSGYASGPFPPSSLR</sequence>
<evidence type="ECO:0000313" key="2">
    <source>
        <dbReference type="Proteomes" id="UP000813461"/>
    </source>
</evidence>
<dbReference type="OrthoDB" id="5355526at2759"/>
<keyword evidence="2" id="KW-1185">Reference proteome</keyword>
<name>A0A8K0VXK4_9PLEO</name>
<proteinExistence type="predicted"/>
<organism evidence="1 2">
    <name type="scientific">Paraphoma chrysanthemicola</name>
    <dbReference type="NCBI Taxonomy" id="798071"/>
    <lineage>
        <taxon>Eukaryota</taxon>
        <taxon>Fungi</taxon>
        <taxon>Dikarya</taxon>
        <taxon>Ascomycota</taxon>
        <taxon>Pezizomycotina</taxon>
        <taxon>Dothideomycetes</taxon>
        <taxon>Pleosporomycetidae</taxon>
        <taxon>Pleosporales</taxon>
        <taxon>Pleosporineae</taxon>
        <taxon>Phaeosphaeriaceae</taxon>
        <taxon>Paraphoma</taxon>
    </lineage>
</organism>
<reference evidence="1" key="1">
    <citation type="journal article" date="2021" name="Nat. Commun.">
        <title>Genetic determinants of endophytism in the Arabidopsis root mycobiome.</title>
        <authorList>
            <person name="Mesny F."/>
            <person name="Miyauchi S."/>
            <person name="Thiergart T."/>
            <person name="Pickel B."/>
            <person name="Atanasova L."/>
            <person name="Karlsson M."/>
            <person name="Huettel B."/>
            <person name="Barry K.W."/>
            <person name="Haridas S."/>
            <person name="Chen C."/>
            <person name="Bauer D."/>
            <person name="Andreopoulos W."/>
            <person name="Pangilinan J."/>
            <person name="LaButti K."/>
            <person name="Riley R."/>
            <person name="Lipzen A."/>
            <person name="Clum A."/>
            <person name="Drula E."/>
            <person name="Henrissat B."/>
            <person name="Kohler A."/>
            <person name="Grigoriev I.V."/>
            <person name="Martin F.M."/>
            <person name="Hacquard S."/>
        </authorList>
    </citation>
    <scope>NUCLEOTIDE SEQUENCE</scope>
    <source>
        <strain evidence="1">MPI-SDFR-AT-0120</strain>
    </source>
</reference>
<evidence type="ECO:0000313" key="1">
    <source>
        <dbReference type="EMBL" id="KAH7086484.1"/>
    </source>
</evidence>
<protein>
    <submittedName>
        <fullName evidence="1">Uncharacterized protein</fullName>
    </submittedName>
</protein>
<dbReference type="AlphaFoldDB" id="A0A8K0VXK4"/>